<dbReference type="EMBL" id="RQJO01000015">
    <property type="protein sequence ID" value="RRA98631.1"/>
    <property type="molecule type" value="Genomic_DNA"/>
</dbReference>
<proteinExistence type="inferred from homology"/>
<dbReference type="Gene3D" id="3.30.160.390">
    <property type="entry name" value="Integrase, DNA-binding domain"/>
    <property type="match status" value="1"/>
</dbReference>
<evidence type="ECO:0000259" key="7">
    <source>
        <dbReference type="PROSITE" id="PS51900"/>
    </source>
</evidence>
<dbReference type="PANTHER" id="PTHR30629:SF2">
    <property type="entry name" value="PROPHAGE INTEGRASE INTS-RELATED"/>
    <property type="match status" value="1"/>
</dbReference>
<dbReference type="SUPFAM" id="SSF56349">
    <property type="entry name" value="DNA breaking-rejoining enzymes"/>
    <property type="match status" value="1"/>
</dbReference>
<protein>
    <submittedName>
        <fullName evidence="8">DUF4102 domain-containing protein</fullName>
    </submittedName>
</protein>
<dbReference type="AlphaFoldDB" id="A0A3P1BCH6"/>
<dbReference type="InterPro" id="IPR044068">
    <property type="entry name" value="CB"/>
</dbReference>
<gene>
    <name evidence="8" type="ORF">EHT25_26880</name>
</gene>
<keyword evidence="4" id="KW-0233">DNA recombination</keyword>
<dbReference type="InterPro" id="IPR010998">
    <property type="entry name" value="Integrase_recombinase_N"/>
</dbReference>
<evidence type="ECO:0000256" key="5">
    <source>
        <dbReference type="PROSITE-ProRule" id="PRU01248"/>
    </source>
</evidence>
<evidence type="ECO:0000256" key="4">
    <source>
        <dbReference type="ARBA" id="ARBA00023172"/>
    </source>
</evidence>
<evidence type="ECO:0000313" key="8">
    <source>
        <dbReference type="EMBL" id="RRA98631.1"/>
    </source>
</evidence>
<keyword evidence="9" id="KW-1185">Reference proteome</keyword>
<keyword evidence="2" id="KW-0229">DNA integration</keyword>
<evidence type="ECO:0000256" key="3">
    <source>
        <dbReference type="ARBA" id="ARBA00023125"/>
    </source>
</evidence>
<dbReference type="InterPro" id="IPR053876">
    <property type="entry name" value="Phage_int_M"/>
</dbReference>
<comment type="similarity">
    <text evidence="1">Belongs to the 'phage' integrase family.</text>
</comment>
<feature type="domain" description="Tyr recombinase" evidence="6">
    <location>
        <begin position="201"/>
        <end position="381"/>
    </location>
</feature>
<dbReference type="PANTHER" id="PTHR30629">
    <property type="entry name" value="PROPHAGE INTEGRASE"/>
    <property type="match status" value="1"/>
</dbReference>
<dbReference type="Pfam" id="PF22022">
    <property type="entry name" value="Phage_int_M"/>
    <property type="match status" value="1"/>
</dbReference>
<dbReference type="Pfam" id="PF13356">
    <property type="entry name" value="Arm-DNA-bind_3"/>
    <property type="match status" value="1"/>
</dbReference>
<dbReference type="InterPro" id="IPR038488">
    <property type="entry name" value="Integrase_DNA-bd_sf"/>
</dbReference>
<reference evidence="8 9" key="1">
    <citation type="submission" date="2018-11" db="EMBL/GenBank/DDBJ databases">
        <authorList>
            <person name="Zhou Z."/>
            <person name="Wang G."/>
        </authorList>
    </citation>
    <scope>NUCLEOTIDE SEQUENCE [LARGE SCALE GENOMIC DNA]</scope>
    <source>
        <strain evidence="8 9">KCTC52004</strain>
    </source>
</reference>
<feature type="domain" description="Core-binding (CB)" evidence="7">
    <location>
        <begin position="98"/>
        <end position="178"/>
    </location>
</feature>
<organism evidence="8 9">
    <name type="scientific">Larkinella rosea</name>
    <dbReference type="NCBI Taxonomy" id="2025312"/>
    <lineage>
        <taxon>Bacteria</taxon>
        <taxon>Pseudomonadati</taxon>
        <taxon>Bacteroidota</taxon>
        <taxon>Cytophagia</taxon>
        <taxon>Cytophagales</taxon>
        <taxon>Spirosomataceae</taxon>
        <taxon>Larkinella</taxon>
    </lineage>
</organism>
<dbReference type="GO" id="GO:0006310">
    <property type="term" value="P:DNA recombination"/>
    <property type="evidence" value="ECO:0007669"/>
    <property type="project" value="UniProtKB-KW"/>
</dbReference>
<dbReference type="InterPro" id="IPR013762">
    <property type="entry name" value="Integrase-like_cat_sf"/>
</dbReference>
<dbReference type="PROSITE" id="PS51900">
    <property type="entry name" value="CB"/>
    <property type="match status" value="1"/>
</dbReference>
<dbReference type="InterPro" id="IPR025166">
    <property type="entry name" value="Integrase_DNA_bind_dom"/>
</dbReference>
<dbReference type="Pfam" id="PF00589">
    <property type="entry name" value="Phage_integrase"/>
    <property type="match status" value="1"/>
</dbReference>
<evidence type="ECO:0000259" key="6">
    <source>
        <dbReference type="PROSITE" id="PS51898"/>
    </source>
</evidence>
<dbReference type="Proteomes" id="UP000271925">
    <property type="component" value="Unassembled WGS sequence"/>
</dbReference>
<dbReference type="CDD" id="cd00801">
    <property type="entry name" value="INT_P4_C"/>
    <property type="match status" value="1"/>
</dbReference>
<dbReference type="InterPro" id="IPR050808">
    <property type="entry name" value="Phage_Integrase"/>
</dbReference>
<dbReference type="Gene3D" id="1.10.443.10">
    <property type="entry name" value="Intergrase catalytic core"/>
    <property type="match status" value="1"/>
</dbReference>
<dbReference type="GO" id="GO:0003677">
    <property type="term" value="F:DNA binding"/>
    <property type="evidence" value="ECO:0007669"/>
    <property type="project" value="UniProtKB-UniRule"/>
</dbReference>
<dbReference type="Gene3D" id="1.10.150.130">
    <property type="match status" value="1"/>
</dbReference>
<comment type="caution">
    <text evidence="8">The sequence shown here is derived from an EMBL/GenBank/DDBJ whole genome shotgun (WGS) entry which is preliminary data.</text>
</comment>
<accession>A0A3P1BCH6</accession>
<dbReference type="GO" id="GO:0015074">
    <property type="term" value="P:DNA integration"/>
    <property type="evidence" value="ECO:0007669"/>
    <property type="project" value="UniProtKB-KW"/>
</dbReference>
<evidence type="ECO:0000256" key="1">
    <source>
        <dbReference type="ARBA" id="ARBA00008857"/>
    </source>
</evidence>
<keyword evidence="3 5" id="KW-0238">DNA-binding</keyword>
<evidence type="ECO:0000256" key="2">
    <source>
        <dbReference type="ARBA" id="ARBA00022908"/>
    </source>
</evidence>
<evidence type="ECO:0000313" key="9">
    <source>
        <dbReference type="Proteomes" id="UP000271925"/>
    </source>
</evidence>
<sequence>MPLTDMQCRTAKPKDKIYKLSDGEGLYLEVRPSGNRSWRLKYRIHNKEKRISIGGYPKISLLEARKERERIKTELKGGFDPVFVKLERKHTAVFNSQQTFETIAREWHSKGLESWSPRYAQTVLHRLEKYTFHEIGQFPLTSLKPIVILACLQKIEKTAPDMARRIKQLISHVCRYAIVTDRLDRDLTIGLEMALKKYNKGHFASIDLDELPQFLVALHGHKARLYRQTYLAVRLLFLTFVRTSELVEAKWSEVDLEKGLWTIPAERMKMRSPHLVPLSRQSLEILMELKELNRHREYIFPSLPRPRKPMSKGTILVALKRMGYCNQMTGHGFRALALGILKEKLNFSHEIADRQLAHAPKSSTDRAYDRAKFLPQRIVMMQQYADYLDEVYRKAWL</sequence>
<dbReference type="InterPro" id="IPR002104">
    <property type="entry name" value="Integrase_catalytic"/>
</dbReference>
<dbReference type="InterPro" id="IPR011010">
    <property type="entry name" value="DNA_brk_join_enz"/>
</dbReference>
<dbReference type="OrthoDB" id="9795573at2"/>
<name>A0A3P1BCH6_9BACT</name>
<dbReference type="PROSITE" id="PS51898">
    <property type="entry name" value="TYR_RECOMBINASE"/>
    <property type="match status" value="1"/>
</dbReference>